<dbReference type="GO" id="GO:0031176">
    <property type="term" value="F:endo-1,4-beta-xylanase activity"/>
    <property type="evidence" value="ECO:0007669"/>
    <property type="project" value="UniProtKB-EC"/>
</dbReference>
<accession>B3PC74</accession>
<evidence type="ECO:0000259" key="8">
    <source>
        <dbReference type="PROSITE" id="PS51760"/>
    </source>
</evidence>
<evidence type="ECO:0000256" key="6">
    <source>
        <dbReference type="RuleBase" id="RU361174"/>
    </source>
</evidence>
<evidence type="ECO:0000256" key="3">
    <source>
        <dbReference type="ARBA" id="ARBA00023295"/>
    </source>
</evidence>
<keyword evidence="4 6" id="KW-0624">Polysaccharide degradation</keyword>
<evidence type="ECO:0000256" key="2">
    <source>
        <dbReference type="ARBA" id="ARBA00023277"/>
    </source>
</evidence>
<dbReference type="PRINTS" id="PR00134">
    <property type="entry name" value="GLHYDRLASE10"/>
</dbReference>
<dbReference type="InterPro" id="IPR001000">
    <property type="entry name" value="GH10_dom"/>
</dbReference>
<dbReference type="KEGG" id="cja:CJA_2888"/>
<dbReference type="RefSeq" id="WP_012488472.1">
    <property type="nucleotide sequence ID" value="NC_010995.1"/>
</dbReference>
<dbReference type="HOGENOM" id="CLU_020161_6_1_6"/>
<keyword evidence="10" id="KW-1185">Reference proteome</keyword>
<dbReference type="Gene3D" id="3.20.20.80">
    <property type="entry name" value="Glycosidases"/>
    <property type="match status" value="1"/>
</dbReference>
<dbReference type="SMART" id="SM00633">
    <property type="entry name" value="Glyco_10"/>
    <property type="match status" value="1"/>
</dbReference>
<dbReference type="PANTHER" id="PTHR31490">
    <property type="entry name" value="GLYCOSYL HYDROLASE"/>
    <property type="match status" value="1"/>
</dbReference>
<comment type="catalytic activity">
    <reaction evidence="6">
        <text>Endohydrolysis of (1-&gt;4)-beta-D-xylosidic linkages in xylans.</text>
        <dbReference type="EC" id="3.2.1.8"/>
    </reaction>
</comment>
<keyword evidence="7" id="KW-0732">Signal</keyword>
<dbReference type="CAZy" id="GH10">
    <property type="family name" value="Glycoside Hydrolase Family 10"/>
</dbReference>
<dbReference type="Pfam" id="PF00331">
    <property type="entry name" value="Glyco_hydro_10"/>
    <property type="match status" value="1"/>
</dbReference>
<name>B3PC74_CELJU</name>
<sequence>MQVSRRKLLQLMGASAALVPAVKLQAASAPTATSLKTAYQQDFLIGAALSASIINQADPQLVTLIARDFNSITPENCMKWGEIRNADGSWKWADADAFVAFGEQHNLHMVGHTLVWHSQIPDSVFKNKDGNYISKTALQKKMQEHITTLAGRYKGKLHAWDVVNEAVDDNLKMRESHWYKILGEDFIYQAFNLAHEVDPKAHLLYNDYNIERTGKREATIEMIKRLQKRGMPIHGLGIQGHMGIDTPPIAEVEKSIIEFAKLGLRVHFTELDIDVLPSVWELPVAEISTRFEYKPERDPYTKGLPQEMQDKLARRYEDLFKLFLKHADKIDRVTLWGVSDDASWLNDFPIRGRTNYPLLFDRQHEPKPAYFRVLDLKQ</sequence>
<dbReference type="PROSITE" id="PS51318">
    <property type="entry name" value="TAT"/>
    <property type="match status" value="1"/>
</dbReference>
<dbReference type="InterPro" id="IPR044846">
    <property type="entry name" value="GH10"/>
</dbReference>
<dbReference type="InterPro" id="IPR006311">
    <property type="entry name" value="TAT_signal"/>
</dbReference>
<protein>
    <recommendedName>
        <fullName evidence="6">Beta-xylanase</fullName>
        <ecNumber evidence="6">3.2.1.8</ecNumber>
    </recommendedName>
</protein>
<dbReference type="eggNOG" id="COG3693">
    <property type="taxonomic scope" value="Bacteria"/>
</dbReference>
<feature type="domain" description="GH10" evidence="8">
    <location>
        <begin position="29"/>
        <end position="376"/>
    </location>
</feature>
<dbReference type="EMBL" id="CP000934">
    <property type="protein sequence ID" value="ACE84280.1"/>
    <property type="molecule type" value="Genomic_DNA"/>
</dbReference>
<evidence type="ECO:0000313" key="10">
    <source>
        <dbReference type="Proteomes" id="UP000001036"/>
    </source>
</evidence>
<proteinExistence type="inferred from homology"/>
<dbReference type="PROSITE" id="PS51760">
    <property type="entry name" value="GH10_2"/>
    <property type="match status" value="1"/>
</dbReference>
<evidence type="ECO:0000256" key="1">
    <source>
        <dbReference type="ARBA" id="ARBA00022801"/>
    </source>
</evidence>
<dbReference type="SUPFAM" id="SSF51445">
    <property type="entry name" value="(Trans)glycosidases"/>
    <property type="match status" value="1"/>
</dbReference>
<comment type="similarity">
    <text evidence="6">Belongs to the glycosyl hydrolase 10 (cellulase F) family.</text>
</comment>
<keyword evidence="2 6" id="KW-0119">Carbohydrate metabolism</keyword>
<keyword evidence="3 6" id="KW-0326">Glycosidase</keyword>
<dbReference type="Proteomes" id="UP000001036">
    <property type="component" value="Chromosome"/>
</dbReference>
<dbReference type="PANTHER" id="PTHR31490:SF90">
    <property type="entry name" value="ENDO-1,4-BETA-XYLANASE A"/>
    <property type="match status" value="1"/>
</dbReference>
<evidence type="ECO:0000256" key="4">
    <source>
        <dbReference type="ARBA" id="ARBA00023326"/>
    </source>
</evidence>
<feature type="signal peptide" evidence="7">
    <location>
        <begin position="1"/>
        <end position="26"/>
    </location>
</feature>
<evidence type="ECO:0000313" key="9">
    <source>
        <dbReference type="EMBL" id="ACE84280.1"/>
    </source>
</evidence>
<dbReference type="GO" id="GO:0045493">
    <property type="term" value="P:xylan catabolic process"/>
    <property type="evidence" value="ECO:0007669"/>
    <property type="project" value="UniProtKB-KW"/>
</dbReference>
<feature type="active site" description="Nucleophile" evidence="5">
    <location>
        <position position="270"/>
    </location>
</feature>
<evidence type="ECO:0000256" key="5">
    <source>
        <dbReference type="PROSITE-ProRule" id="PRU10061"/>
    </source>
</evidence>
<dbReference type="EC" id="3.2.1.8" evidence="6"/>
<gene>
    <name evidence="9" type="primary">xyn10D</name>
    <name evidence="9" type="ordered locus">CJA_2888</name>
</gene>
<dbReference type="PROSITE" id="PS00591">
    <property type="entry name" value="GH10_1"/>
    <property type="match status" value="1"/>
</dbReference>
<organism evidence="9 10">
    <name type="scientific">Cellvibrio japonicus (strain Ueda107)</name>
    <name type="common">Pseudomonas fluorescens subsp. cellulosa</name>
    <dbReference type="NCBI Taxonomy" id="498211"/>
    <lineage>
        <taxon>Bacteria</taxon>
        <taxon>Pseudomonadati</taxon>
        <taxon>Pseudomonadota</taxon>
        <taxon>Gammaproteobacteria</taxon>
        <taxon>Cellvibrionales</taxon>
        <taxon>Cellvibrionaceae</taxon>
        <taxon>Cellvibrio</taxon>
    </lineage>
</organism>
<dbReference type="STRING" id="498211.CJA_2888"/>
<keyword evidence="9" id="KW-0858">Xylan degradation</keyword>
<keyword evidence="1 6" id="KW-0378">Hydrolase</keyword>
<dbReference type="AlphaFoldDB" id="B3PC74"/>
<dbReference type="InterPro" id="IPR031158">
    <property type="entry name" value="GH10_AS"/>
</dbReference>
<reference evidence="9 10" key="1">
    <citation type="journal article" date="2008" name="J. Bacteriol.">
        <title>Insights into plant cell wall degradation from the genome sequence of the soil bacterium Cellvibrio japonicus.</title>
        <authorList>
            <person name="Deboy R.T."/>
            <person name="Mongodin E.F."/>
            <person name="Fouts D.E."/>
            <person name="Tailford L.E."/>
            <person name="Khouri H."/>
            <person name="Emerson J.B."/>
            <person name="Mohamoud Y."/>
            <person name="Watkins K."/>
            <person name="Henrissat B."/>
            <person name="Gilbert H.J."/>
            <person name="Nelson K.E."/>
        </authorList>
    </citation>
    <scope>NUCLEOTIDE SEQUENCE [LARGE SCALE GENOMIC DNA]</scope>
    <source>
        <strain evidence="9 10">Ueda107</strain>
    </source>
</reference>
<dbReference type="InterPro" id="IPR017853">
    <property type="entry name" value="GH"/>
</dbReference>
<feature type="chain" id="PRO_5002793695" description="Beta-xylanase" evidence="7">
    <location>
        <begin position="27"/>
        <end position="378"/>
    </location>
</feature>
<dbReference type="OrthoDB" id="9815836at2"/>
<evidence type="ECO:0000256" key="7">
    <source>
        <dbReference type="SAM" id="SignalP"/>
    </source>
</evidence>